<dbReference type="Proteomes" id="UP001221898">
    <property type="component" value="Unassembled WGS sequence"/>
</dbReference>
<evidence type="ECO:0000256" key="1">
    <source>
        <dbReference type="SAM" id="MobiDB-lite"/>
    </source>
</evidence>
<protein>
    <submittedName>
        <fullName evidence="2">Uncharacterized protein</fullName>
    </submittedName>
</protein>
<proteinExistence type="predicted"/>
<dbReference type="AlphaFoldDB" id="A0AAD7WZV1"/>
<feature type="region of interest" description="Disordered" evidence="1">
    <location>
        <begin position="1"/>
        <end position="26"/>
    </location>
</feature>
<organism evidence="2 3">
    <name type="scientific">Aldrovandia affinis</name>
    <dbReference type="NCBI Taxonomy" id="143900"/>
    <lineage>
        <taxon>Eukaryota</taxon>
        <taxon>Metazoa</taxon>
        <taxon>Chordata</taxon>
        <taxon>Craniata</taxon>
        <taxon>Vertebrata</taxon>
        <taxon>Euteleostomi</taxon>
        <taxon>Actinopterygii</taxon>
        <taxon>Neopterygii</taxon>
        <taxon>Teleostei</taxon>
        <taxon>Notacanthiformes</taxon>
        <taxon>Halosauridae</taxon>
        <taxon>Aldrovandia</taxon>
    </lineage>
</organism>
<evidence type="ECO:0000313" key="2">
    <source>
        <dbReference type="EMBL" id="KAJ8415317.1"/>
    </source>
</evidence>
<gene>
    <name evidence="2" type="ORF">AAFF_G00422970</name>
</gene>
<reference evidence="2" key="1">
    <citation type="journal article" date="2023" name="Science">
        <title>Genome structures resolve the early diversification of teleost fishes.</title>
        <authorList>
            <person name="Parey E."/>
            <person name="Louis A."/>
            <person name="Montfort J."/>
            <person name="Bouchez O."/>
            <person name="Roques C."/>
            <person name="Iampietro C."/>
            <person name="Lluch J."/>
            <person name="Castinel A."/>
            <person name="Donnadieu C."/>
            <person name="Desvignes T."/>
            <person name="Floi Bucao C."/>
            <person name="Jouanno E."/>
            <person name="Wen M."/>
            <person name="Mejri S."/>
            <person name="Dirks R."/>
            <person name="Jansen H."/>
            <person name="Henkel C."/>
            <person name="Chen W.J."/>
            <person name="Zahm M."/>
            <person name="Cabau C."/>
            <person name="Klopp C."/>
            <person name="Thompson A.W."/>
            <person name="Robinson-Rechavi M."/>
            <person name="Braasch I."/>
            <person name="Lecointre G."/>
            <person name="Bobe J."/>
            <person name="Postlethwait J.H."/>
            <person name="Berthelot C."/>
            <person name="Roest Crollius H."/>
            <person name="Guiguen Y."/>
        </authorList>
    </citation>
    <scope>NUCLEOTIDE SEQUENCE</scope>
    <source>
        <strain evidence="2">NC1722</strain>
    </source>
</reference>
<accession>A0AAD7WZV1</accession>
<name>A0AAD7WZV1_9TELE</name>
<evidence type="ECO:0000313" key="3">
    <source>
        <dbReference type="Proteomes" id="UP001221898"/>
    </source>
</evidence>
<sequence length="68" mass="7677">MIKVEDMEESRMKDLTRQPVGSDSEVIHKAEANRRFCRALSLMKQSSIPDTDIMDNAHDDLTAQALVS</sequence>
<comment type="caution">
    <text evidence="2">The sequence shown here is derived from an EMBL/GenBank/DDBJ whole genome shotgun (WGS) entry which is preliminary data.</text>
</comment>
<keyword evidence="3" id="KW-1185">Reference proteome</keyword>
<dbReference type="EMBL" id="JAINUG010000009">
    <property type="protein sequence ID" value="KAJ8415317.1"/>
    <property type="molecule type" value="Genomic_DNA"/>
</dbReference>